<dbReference type="RefSeq" id="WP_211853448.1">
    <property type="nucleotide sequence ID" value="NZ_JAAGBB010000017.1"/>
</dbReference>
<feature type="signal peptide" evidence="1">
    <location>
        <begin position="1"/>
        <end position="19"/>
    </location>
</feature>
<dbReference type="Pfam" id="PF13432">
    <property type="entry name" value="TPR_16"/>
    <property type="match status" value="1"/>
</dbReference>
<protein>
    <recommendedName>
        <fullName evidence="4">Tetratricopeptide repeat protein</fullName>
    </recommendedName>
</protein>
<reference evidence="3" key="1">
    <citation type="journal article" date="2021" name="Syst. Appl. Microbiol.">
        <title>Roseomonas hellenica sp. nov., isolated from roots of wild-growing Alkanna tinctoria.</title>
        <authorList>
            <person name="Rat A."/>
            <person name="Naranjo H.D."/>
            <person name="Lebbe L."/>
            <person name="Cnockaert M."/>
            <person name="Krigas N."/>
            <person name="Grigoriadou K."/>
            <person name="Maloupa E."/>
            <person name="Willems A."/>
        </authorList>
    </citation>
    <scope>NUCLEOTIDE SEQUENCE [LARGE SCALE GENOMIC DNA]</scope>
    <source>
        <strain evidence="3">LMG 31523</strain>
    </source>
</reference>
<dbReference type="SMART" id="SM00028">
    <property type="entry name" value="TPR"/>
    <property type="match status" value="2"/>
</dbReference>
<feature type="chain" id="PRO_5046189190" description="Tetratricopeptide repeat protein" evidence="1">
    <location>
        <begin position="20"/>
        <end position="140"/>
    </location>
</feature>
<dbReference type="InterPro" id="IPR011990">
    <property type="entry name" value="TPR-like_helical_dom_sf"/>
</dbReference>
<dbReference type="SUPFAM" id="SSF48452">
    <property type="entry name" value="TPR-like"/>
    <property type="match status" value="1"/>
</dbReference>
<evidence type="ECO:0000313" key="3">
    <source>
        <dbReference type="Proteomes" id="UP001196870"/>
    </source>
</evidence>
<evidence type="ECO:0000256" key="1">
    <source>
        <dbReference type="SAM" id="SignalP"/>
    </source>
</evidence>
<dbReference type="Gene3D" id="1.25.40.10">
    <property type="entry name" value="Tetratricopeptide repeat domain"/>
    <property type="match status" value="1"/>
</dbReference>
<sequence>MRRWTWILFGMVVAGGATAAPPDPPADPVAADAIRLIEQGRPGLSVPMLEEVLARRPGDPDLLTYLALALRMEGRRQEAAARYEQALDRDAAHLPALAYQGVLFLQMGDRARAEANFARLVALCPQGCPEREDLRRELAR</sequence>
<proteinExistence type="predicted"/>
<accession>A0ABS5EZP5</accession>
<evidence type="ECO:0000313" key="2">
    <source>
        <dbReference type="EMBL" id="MBR0665780.1"/>
    </source>
</evidence>
<evidence type="ECO:0008006" key="4">
    <source>
        <dbReference type="Google" id="ProtNLM"/>
    </source>
</evidence>
<dbReference type="Proteomes" id="UP001196870">
    <property type="component" value="Unassembled WGS sequence"/>
</dbReference>
<keyword evidence="1" id="KW-0732">Signal</keyword>
<dbReference type="InterPro" id="IPR019734">
    <property type="entry name" value="TPR_rpt"/>
</dbReference>
<gene>
    <name evidence="2" type="ORF">GXW71_15585</name>
</gene>
<organism evidence="2 3">
    <name type="scientific">Plastoroseomonas hellenica</name>
    <dbReference type="NCBI Taxonomy" id="2687306"/>
    <lineage>
        <taxon>Bacteria</taxon>
        <taxon>Pseudomonadati</taxon>
        <taxon>Pseudomonadota</taxon>
        <taxon>Alphaproteobacteria</taxon>
        <taxon>Acetobacterales</taxon>
        <taxon>Acetobacteraceae</taxon>
        <taxon>Plastoroseomonas</taxon>
    </lineage>
</organism>
<keyword evidence="3" id="KW-1185">Reference proteome</keyword>
<comment type="caution">
    <text evidence="2">The sequence shown here is derived from an EMBL/GenBank/DDBJ whole genome shotgun (WGS) entry which is preliminary data.</text>
</comment>
<name>A0ABS5EZP5_9PROT</name>
<dbReference type="EMBL" id="JAAGBB010000017">
    <property type="protein sequence ID" value="MBR0665780.1"/>
    <property type="molecule type" value="Genomic_DNA"/>
</dbReference>